<sequence length="66" mass="7241">MALLSDRAAKAGHINVKLSVDATEYTELLKEMECILGMLDDVVGRINRAEIKCIVDDAPINPKTVE</sequence>
<proteinExistence type="predicted"/>
<keyword evidence="2" id="KW-1185">Reference proteome</keyword>
<dbReference type="EMBL" id="OBEL01000011">
    <property type="protein sequence ID" value="SNZ21709.1"/>
    <property type="molecule type" value="Genomic_DNA"/>
</dbReference>
<accession>A0A285PJ08</accession>
<dbReference type="AlphaFoldDB" id="A0A285PJ08"/>
<reference evidence="1 2" key="1">
    <citation type="submission" date="2017-09" db="EMBL/GenBank/DDBJ databases">
        <authorList>
            <person name="Ehlers B."/>
            <person name="Leendertz F.H."/>
        </authorList>
    </citation>
    <scope>NUCLEOTIDE SEQUENCE [LARGE SCALE GENOMIC DNA]</scope>
    <source>
        <strain evidence="1 2">DSM 18289</strain>
    </source>
</reference>
<gene>
    <name evidence="1" type="ORF">SAMN06265368_4834</name>
</gene>
<dbReference type="Proteomes" id="UP000219439">
    <property type="component" value="Unassembled WGS sequence"/>
</dbReference>
<evidence type="ECO:0000313" key="2">
    <source>
        <dbReference type="Proteomes" id="UP000219439"/>
    </source>
</evidence>
<protein>
    <submittedName>
        <fullName evidence="1">Uncharacterized protein</fullName>
    </submittedName>
</protein>
<organism evidence="1 2">
    <name type="scientific">Cohaesibacter gelatinilyticus</name>
    <dbReference type="NCBI Taxonomy" id="372072"/>
    <lineage>
        <taxon>Bacteria</taxon>
        <taxon>Pseudomonadati</taxon>
        <taxon>Pseudomonadota</taxon>
        <taxon>Alphaproteobacteria</taxon>
        <taxon>Hyphomicrobiales</taxon>
        <taxon>Cohaesibacteraceae</taxon>
    </lineage>
</organism>
<evidence type="ECO:0000313" key="1">
    <source>
        <dbReference type="EMBL" id="SNZ21709.1"/>
    </source>
</evidence>
<name>A0A285PJ08_9HYPH</name>